<protein>
    <recommendedName>
        <fullName evidence="4">Secreted protein</fullName>
    </recommendedName>
</protein>
<accession>A0A1D1W544</accession>
<evidence type="ECO:0000313" key="3">
    <source>
        <dbReference type="Proteomes" id="UP000186922"/>
    </source>
</evidence>
<dbReference type="AlphaFoldDB" id="A0A1D1W544"/>
<keyword evidence="3" id="KW-1185">Reference proteome</keyword>
<comment type="caution">
    <text evidence="2">The sequence shown here is derived from an EMBL/GenBank/DDBJ whole genome shotgun (WGS) entry which is preliminary data.</text>
</comment>
<reference evidence="2 3" key="1">
    <citation type="journal article" date="2016" name="Nat. Commun.">
        <title>Extremotolerant tardigrade genome and improved radiotolerance of human cultured cells by tardigrade-unique protein.</title>
        <authorList>
            <person name="Hashimoto T."/>
            <person name="Horikawa D.D."/>
            <person name="Saito Y."/>
            <person name="Kuwahara H."/>
            <person name="Kozuka-Hata H."/>
            <person name="Shin-I T."/>
            <person name="Minakuchi Y."/>
            <person name="Ohishi K."/>
            <person name="Motoyama A."/>
            <person name="Aizu T."/>
            <person name="Enomoto A."/>
            <person name="Kondo K."/>
            <person name="Tanaka S."/>
            <person name="Hara Y."/>
            <person name="Koshikawa S."/>
            <person name="Sagara H."/>
            <person name="Miura T."/>
            <person name="Yokobori S."/>
            <person name="Miyagawa K."/>
            <person name="Suzuki Y."/>
            <person name="Kubo T."/>
            <person name="Oyama M."/>
            <person name="Kohara Y."/>
            <person name="Fujiyama A."/>
            <person name="Arakawa K."/>
            <person name="Katayama T."/>
            <person name="Toyoda A."/>
            <person name="Kunieda T."/>
        </authorList>
    </citation>
    <scope>NUCLEOTIDE SEQUENCE [LARGE SCALE GENOMIC DNA]</scope>
    <source>
        <strain evidence="2 3">YOKOZUNA-1</strain>
    </source>
</reference>
<dbReference type="EMBL" id="BDGG01000018">
    <property type="protein sequence ID" value="GAV08561.1"/>
    <property type="molecule type" value="Genomic_DNA"/>
</dbReference>
<evidence type="ECO:0000313" key="2">
    <source>
        <dbReference type="EMBL" id="GAV08561.1"/>
    </source>
</evidence>
<name>A0A1D1W544_RAMVA</name>
<proteinExistence type="predicted"/>
<organism evidence="2 3">
    <name type="scientific">Ramazzottius varieornatus</name>
    <name type="common">Water bear</name>
    <name type="synonym">Tardigrade</name>
    <dbReference type="NCBI Taxonomy" id="947166"/>
    <lineage>
        <taxon>Eukaryota</taxon>
        <taxon>Metazoa</taxon>
        <taxon>Ecdysozoa</taxon>
        <taxon>Tardigrada</taxon>
        <taxon>Eutardigrada</taxon>
        <taxon>Parachela</taxon>
        <taxon>Hypsibioidea</taxon>
        <taxon>Ramazzottiidae</taxon>
        <taxon>Ramazzottius</taxon>
    </lineage>
</organism>
<evidence type="ECO:0000256" key="1">
    <source>
        <dbReference type="SAM" id="SignalP"/>
    </source>
</evidence>
<dbReference type="PROSITE" id="PS51257">
    <property type="entry name" value="PROKAR_LIPOPROTEIN"/>
    <property type="match status" value="1"/>
</dbReference>
<feature type="signal peptide" evidence="1">
    <location>
        <begin position="1"/>
        <end position="21"/>
    </location>
</feature>
<keyword evidence="1" id="KW-0732">Signal</keyword>
<gene>
    <name evidence="2" type="primary">RvY_18231</name>
    <name evidence="2" type="synonym">RvY_18231.2</name>
    <name evidence="2" type="ORF">RvY_18231-2</name>
</gene>
<dbReference type="Proteomes" id="UP000186922">
    <property type="component" value="Unassembled WGS sequence"/>
</dbReference>
<feature type="chain" id="PRO_5008899226" description="Secreted protein" evidence="1">
    <location>
        <begin position="22"/>
        <end position="136"/>
    </location>
</feature>
<sequence length="136" mass="13803">MTLASRATSAWSFALSSAVSSAILATCSCGALAPSTAASTTVSSSLSALRSGASSIPLASLVAPTLPCLSLASLSRLSGLSALAVACSSALVSHFPLKGDCLHQLCTPKEKCWATKKTYSNVAETAALRRDVHNFI</sequence>
<evidence type="ECO:0008006" key="4">
    <source>
        <dbReference type="Google" id="ProtNLM"/>
    </source>
</evidence>